<dbReference type="GO" id="GO:0016020">
    <property type="term" value="C:membrane"/>
    <property type="evidence" value="ECO:0007669"/>
    <property type="project" value="InterPro"/>
</dbReference>
<keyword evidence="4" id="KW-0808">Transferase</keyword>
<proteinExistence type="predicted"/>
<sequence>MLPLSRRSWLFDAGLAVGLFAVAALTSVGDQDDGYVSTERLGPPYGPVEPVLPPVPPAELHHTVSTGEAVAQVLLLALIAAPLIFRRRYPLSVLWCVLVTSAFVGNDTAHRPMQLSFYAAVIAAYSAAVYSPYRVPALVSLLPAAFLFQQLQGGDAEPVVGGAISAVPQGVVPYLILLPIAVAAYGLRGWRSRADAERERAAEAERGRAEAVSRATARERARIARELHDVVTHNVSVMVIQAGAARKVLESSPGDAREALLAVESGGRAAMTELRHVMGLLTIDTDDPADAEPELAPQPGLSQVGPLVERVRRAGVLVELVVTGRPRLLPDGMDLAAYRVVQEALTNTVKHASGTSAVVRIDHGADRLWIEVTDTGAGAASGSGFASGSASGPDGGEPDGAGHGLIGLRERLAVYGGSLRAGPRIRGGFRVEAVLPYAALPDPEVAA</sequence>
<dbReference type="InParanoid" id="A0A545AU59"/>
<feature type="transmembrane region" description="Helical" evidence="10">
    <location>
        <begin position="115"/>
        <end position="133"/>
    </location>
</feature>
<name>A0A545AU59_9ACTN</name>
<comment type="caution">
    <text evidence="14">The sequence shown here is derived from an EMBL/GenBank/DDBJ whole genome shotgun (WGS) entry which is preliminary data.</text>
</comment>
<dbReference type="InterPro" id="IPR011712">
    <property type="entry name" value="Sig_transdc_His_kin_sub3_dim/P"/>
</dbReference>
<keyword evidence="3" id="KW-0597">Phosphoprotein</keyword>
<organism evidence="14 15">
    <name type="scientific">Cryptosporangium phraense</name>
    <dbReference type="NCBI Taxonomy" id="2593070"/>
    <lineage>
        <taxon>Bacteria</taxon>
        <taxon>Bacillati</taxon>
        <taxon>Actinomycetota</taxon>
        <taxon>Actinomycetes</taxon>
        <taxon>Cryptosporangiales</taxon>
        <taxon>Cryptosporangiaceae</taxon>
        <taxon>Cryptosporangium</taxon>
    </lineage>
</organism>
<keyword evidence="10" id="KW-0812">Transmembrane</keyword>
<dbReference type="InterPro" id="IPR050482">
    <property type="entry name" value="Sensor_HK_TwoCompSys"/>
</dbReference>
<feature type="chain" id="PRO_5038721328" description="histidine kinase" evidence="11">
    <location>
        <begin position="24"/>
        <end position="447"/>
    </location>
</feature>
<keyword evidence="8" id="KW-0902">Two-component regulatory system</keyword>
<evidence type="ECO:0000256" key="1">
    <source>
        <dbReference type="ARBA" id="ARBA00000085"/>
    </source>
</evidence>
<dbReference type="GO" id="GO:0000155">
    <property type="term" value="F:phosphorelay sensor kinase activity"/>
    <property type="evidence" value="ECO:0007669"/>
    <property type="project" value="InterPro"/>
</dbReference>
<dbReference type="Gene3D" id="1.20.5.1930">
    <property type="match status" value="1"/>
</dbReference>
<evidence type="ECO:0000256" key="6">
    <source>
        <dbReference type="ARBA" id="ARBA00022777"/>
    </source>
</evidence>
<dbReference type="PANTHER" id="PTHR24421:SF10">
    <property type="entry name" value="NITRATE_NITRITE SENSOR PROTEIN NARQ"/>
    <property type="match status" value="1"/>
</dbReference>
<feature type="transmembrane region" description="Helical" evidence="10">
    <location>
        <begin position="69"/>
        <end position="85"/>
    </location>
</feature>
<evidence type="ECO:0000259" key="13">
    <source>
        <dbReference type="Pfam" id="PF07730"/>
    </source>
</evidence>
<feature type="region of interest" description="Disordered" evidence="9">
    <location>
        <begin position="380"/>
        <end position="403"/>
    </location>
</feature>
<dbReference type="SUPFAM" id="SSF55874">
    <property type="entry name" value="ATPase domain of HSP90 chaperone/DNA topoisomerase II/histidine kinase"/>
    <property type="match status" value="1"/>
</dbReference>
<dbReference type="AlphaFoldDB" id="A0A545AU59"/>
<dbReference type="OrthoDB" id="227596at2"/>
<evidence type="ECO:0000313" key="15">
    <source>
        <dbReference type="Proteomes" id="UP000317982"/>
    </source>
</evidence>
<evidence type="ECO:0000256" key="4">
    <source>
        <dbReference type="ARBA" id="ARBA00022679"/>
    </source>
</evidence>
<dbReference type="CDD" id="cd16917">
    <property type="entry name" value="HATPase_UhpB-NarQ-NarX-like"/>
    <property type="match status" value="1"/>
</dbReference>
<evidence type="ECO:0000259" key="12">
    <source>
        <dbReference type="Pfam" id="PF02518"/>
    </source>
</evidence>
<evidence type="ECO:0000256" key="11">
    <source>
        <dbReference type="SAM" id="SignalP"/>
    </source>
</evidence>
<evidence type="ECO:0000256" key="9">
    <source>
        <dbReference type="SAM" id="MobiDB-lite"/>
    </source>
</evidence>
<feature type="domain" description="Signal transduction histidine kinase subgroup 3 dimerisation and phosphoacceptor" evidence="13">
    <location>
        <begin position="219"/>
        <end position="281"/>
    </location>
</feature>
<dbReference type="PANTHER" id="PTHR24421">
    <property type="entry name" value="NITRATE/NITRITE SENSOR PROTEIN NARX-RELATED"/>
    <property type="match status" value="1"/>
</dbReference>
<dbReference type="Gene3D" id="3.30.565.10">
    <property type="entry name" value="Histidine kinase-like ATPase, C-terminal domain"/>
    <property type="match status" value="1"/>
</dbReference>
<protein>
    <recommendedName>
        <fullName evidence="2">histidine kinase</fullName>
        <ecNumber evidence="2">2.7.13.3</ecNumber>
    </recommendedName>
</protein>
<dbReference type="Pfam" id="PF02518">
    <property type="entry name" value="HATPase_c"/>
    <property type="match status" value="1"/>
</dbReference>
<dbReference type="Proteomes" id="UP000317982">
    <property type="component" value="Unassembled WGS sequence"/>
</dbReference>
<dbReference type="EMBL" id="VIRS01000007">
    <property type="protein sequence ID" value="TQS44868.1"/>
    <property type="molecule type" value="Genomic_DNA"/>
</dbReference>
<accession>A0A545AU59</accession>
<dbReference type="GO" id="GO:0046983">
    <property type="term" value="F:protein dimerization activity"/>
    <property type="evidence" value="ECO:0007669"/>
    <property type="project" value="InterPro"/>
</dbReference>
<keyword evidence="10" id="KW-1133">Transmembrane helix</keyword>
<comment type="catalytic activity">
    <reaction evidence="1">
        <text>ATP + protein L-histidine = ADP + protein N-phospho-L-histidine.</text>
        <dbReference type="EC" id="2.7.13.3"/>
    </reaction>
</comment>
<evidence type="ECO:0000256" key="3">
    <source>
        <dbReference type="ARBA" id="ARBA00022553"/>
    </source>
</evidence>
<evidence type="ECO:0000256" key="10">
    <source>
        <dbReference type="SAM" id="Phobius"/>
    </source>
</evidence>
<feature type="signal peptide" evidence="11">
    <location>
        <begin position="1"/>
        <end position="23"/>
    </location>
</feature>
<evidence type="ECO:0000256" key="8">
    <source>
        <dbReference type="ARBA" id="ARBA00023012"/>
    </source>
</evidence>
<feature type="compositionally biased region" description="Gly residues" evidence="9">
    <location>
        <begin position="393"/>
        <end position="403"/>
    </location>
</feature>
<keyword evidence="11" id="KW-0732">Signal</keyword>
<dbReference type="GO" id="GO:0005524">
    <property type="term" value="F:ATP binding"/>
    <property type="evidence" value="ECO:0007669"/>
    <property type="project" value="UniProtKB-KW"/>
</dbReference>
<reference evidence="14 15" key="1">
    <citation type="submission" date="2019-07" db="EMBL/GenBank/DDBJ databases">
        <title>Cryptosporangium phraense sp. nov., isolated from plant litter.</title>
        <authorList>
            <person name="Suriyachadkun C."/>
        </authorList>
    </citation>
    <scope>NUCLEOTIDE SEQUENCE [LARGE SCALE GENOMIC DNA]</scope>
    <source>
        <strain evidence="14 15">A-T 5661</strain>
    </source>
</reference>
<evidence type="ECO:0000256" key="7">
    <source>
        <dbReference type="ARBA" id="ARBA00022840"/>
    </source>
</evidence>
<keyword evidence="10" id="KW-0472">Membrane</keyword>
<dbReference type="InterPro" id="IPR036890">
    <property type="entry name" value="HATPase_C_sf"/>
</dbReference>
<dbReference type="EC" id="2.7.13.3" evidence="2"/>
<keyword evidence="6 14" id="KW-0418">Kinase</keyword>
<dbReference type="InterPro" id="IPR003594">
    <property type="entry name" value="HATPase_dom"/>
</dbReference>
<evidence type="ECO:0000256" key="2">
    <source>
        <dbReference type="ARBA" id="ARBA00012438"/>
    </source>
</evidence>
<feature type="compositionally biased region" description="Low complexity" evidence="9">
    <location>
        <begin position="380"/>
        <end position="392"/>
    </location>
</feature>
<keyword evidence="15" id="KW-1185">Reference proteome</keyword>
<feature type="domain" description="Histidine kinase/HSP90-like ATPase" evidence="12">
    <location>
        <begin position="336"/>
        <end position="437"/>
    </location>
</feature>
<keyword evidence="7" id="KW-0067">ATP-binding</keyword>
<dbReference type="Pfam" id="PF07730">
    <property type="entry name" value="HisKA_3"/>
    <property type="match status" value="1"/>
</dbReference>
<keyword evidence="5" id="KW-0547">Nucleotide-binding</keyword>
<evidence type="ECO:0000256" key="5">
    <source>
        <dbReference type="ARBA" id="ARBA00022741"/>
    </source>
</evidence>
<evidence type="ECO:0000313" key="14">
    <source>
        <dbReference type="EMBL" id="TQS44868.1"/>
    </source>
</evidence>
<gene>
    <name evidence="14" type="ORF">FL583_11765</name>
</gene>